<name>A0A8T0QKX4_PANVG</name>
<evidence type="ECO:0000313" key="1">
    <source>
        <dbReference type="EMBL" id="KAG2571516.1"/>
    </source>
</evidence>
<dbReference type="Proteomes" id="UP000823388">
    <property type="component" value="Chromosome 7K"/>
</dbReference>
<evidence type="ECO:0008006" key="3">
    <source>
        <dbReference type="Google" id="ProtNLM"/>
    </source>
</evidence>
<gene>
    <name evidence="1" type="ORF">PVAP13_7KG127755</name>
</gene>
<dbReference type="EMBL" id="CM029049">
    <property type="protein sequence ID" value="KAG2571516.1"/>
    <property type="molecule type" value="Genomic_DNA"/>
</dbReference>
<organism evidence="1 2">
    <name type="scientific">Panicum virgatum</name>
    <name type="common">Blackwell switchgrass</name>
    <dbReference type="NCBI Taxonomy" id="38727"/>
    <lineage>
        <taxon>Eukaryota</taxon>
        <taxon>Viridiplantae</taxon>
        <taxon>Streptophyta</taxon>
        <taxon>Embryophyta</taxon>
        <taxon>Tracheophyta</taxon>
        <taxon>Spermatophyta</taxon>
        <taxon>Magnoliopsida</taxon>
        <taxon>Liliopsida</taxon>
        <taxon>Poales</taxon>
        <taxon>Poaceae</taxon>
        <taxon>PACMAD clade</taxon>
        <taxon>Panicoideae</taxon>
        <taxon>Panicodae</taxon>
        <taxon>Paniceae</taxon>
        <taxon>Panicinae</taxon>
        <taxon>Panicum</taxon>
        <taxon>Panicum sect. Hiantes</taxon>
    </lineage>
</organism>
<sequence length="242" mass="27184">MWRWRAPRGRRTPIICEGSLVSDTTDPLFADGRLHWMLTERAADGAQGDLDGILAFVLGNESFKRIPLPPLALPSADHPPGYPPPLGATLAELDGRLCLLQDLRRRKHGVALFDLWMLRDLTSGSWSLDRRIDLKPHVDKELMLPLHVSVLCYVGGEIPAKSKKKILLATTMGRVYLYDQDTGELHTVAKNKGCAKQYMRLVLYQDCIVQFDGMEYGKEDIKFKLVTEESNSEPGVAFHSEV</sequence>
<accession>A0A8T0QKX4</accession>
<comment type="caution">
    <text evidence="1">The sequence shown here is derived from an EMBL/GenBank/DDBJ whole genome shotgun (WGS) entry which is preliminary data.</text>
</comment>
<protein>
    <recommendedName>
        <fullName evidence="3">F-box protein</fullName>
    </recommendedName>
</protein>
<reference evidence="1" key="1">
    <citation type="submission" date="2020-05" db="EMBL/GenBank/DDBJ databases">
        <title>WGS assembly of Panicum virgatum.</title>
        <authorList>
            <person name="Lovell J.T."/>
            <person name="Jenkins J."/>
            <person name="Shu S."/>
            <person name="Juenger T.E."/>
            <person name="Schmutz J."/>
        </authorList>
    </citation>
    <scope>NUCLEOTIDE SEQUENCE</scope>
    <source>
        <strain evidence="1">AP13</strain>
    </source>
</reference>
<dbReference type="AlphaFoldDB" id="A0A8T0QKX4"/>
<keyword evidence="2" id="KW-1185">Reference proteome</keyword>
<evidence type="ECO:0000313" key="2">
    <source>
        <dbReference type="Proteomes" id="UP000823388"/>
    </source>
</evidence>
<proteinExistence type="predicted"/>